<gene>
    <name evidence="2" type="ORF">EXIGLDRAFT_43203</name>
</gene>
<feature type="region of interest" description="Disordered" evidence="1">
    <location>
        <begin position="198"/>
        <end position="218"/>
    </location>
</feature>
<keyword evidence="3" id="KW-1185">Reference proteome</keyword>
<feature type="compositionally biased region" description="Polar residues" evidence="1">
    <location>
        <begin position="198"/>
        <end position="209"/>
    </location>
</feature>
<protein>
    <submittedName>
        <fullName evidence="2">Uncharacterized protein</fullName>
    </submittedName>
</protein>
<proteinExistence type="predicted"/>
<accession>A0A165IJM8</accession>
<evidence type="ECO:0000256" key="1">
    <source>
        <dbReference type="SAM" id="MobiDB-lite"/>
    </source>
</evidence>
<dbReference type="EMBL" id="KV425989">
    <property type="protein sequence ID" value="KZV93496.1"/>
    <property type="molecule type" value="Genomic_DNA"/>
</dbReference>
<dbReference type="Proteomes" id="UP000077266">
    <property type="component" value="Unassembled WGS sequence"/>
</dbReference>
<dbReference type="AlphaFoldDB" id="A0A165IJM8"/>
<reference evidence="2 3" key="1">
    <citation type="journal article" date="2016" name="Mol. Biol. Evol.">
        <title>Comparative Genomics of Early-Diverging Mushroom-Forming Fungi Provides Insights into the Origins of Lignocellulose Decay Capabilities.</title>
        <authorList>
            <person name="Nagy L.G."/>
            <person name="Riley R."/>
            <person name="Tritt A."/>
            <person name="Adam C."/>
            <person name="Daum C."/>
            <person name="Floudas D."/>
            <person name="Sun H."/>
            <person name="Yadav J.S."/>
            <person name="Pangilinan J."/>
            <person name="Larsson K.H."/>
            <person name="Matsuura K."/>
            <person name="Barry K."/>
            <person name="Labutti K."/>
            <person name="Kuo R."/>
            <person name="Ohm R.A."/>
            <person name="Bhattacharya S.S."/>
            <person name="Shirouzu T."/>
            <person name="Yoshinaga Y."/>
            <person name="Martin F.M."/>
            <person name="Grigoriev I.V."/>
            <person name="Hibbett D.S."/>
        </authorList>
    </citation>
    <scope>NUCLEOTIDE SEQUENCE [LARGE SCALE GENOMIC DNA]</scope>
    <source>
        <strain evidence="2 3">HHB12029</strain>
    </source>
</reference>
<sequence>MPSRSSTPMSANGAGAYSRHGSRCLARRATSACLRCLLCATRTRAAAGRGVSDGVRVRCHGALPIPRSRARPPNPAYIANAYSYARTDHTSKSSDVKNPLTRCSIVCAARSTLYAPIPSNTRLSSQLPGERLTCTSLTLLLYCTSTSASDYASSRVVATKSAYEYLTCIAQRHRSRARHTVEAIPCDIVLTNIVPASSQPGSTASISSSTHRRGQTACHWTTGGRGARFSVTGSGCPRTLSLTTTQVDSPNSLSTAGRARLQRHGLAMECRSSVLQARLLSLKQVRNARARIA</sequence>
<dbReference type="InParanoid" id="A0A165IJM8"/>
<evidence type="ECO:0000313" key="3">
    <source>
        <dbReference type="Proteomes" id="UP000077266"/>
    </source>
</evidence>
<name>A0A165IJM8_EXIGL</name>
<evidence type="ECO:0000313" key="2">
    <source>
        <dbReference type="EMBL" id="KZV93496.1"/>
    </source>
</evidence>
<organism evidence="2 3">
    <name type="scientific">Exidia glandulosa HHB12029</name>
    <dbReference type="NCBI Taxonomy" id="1314781"/>
    <lineage>
        <taxon>Eukaryota</taxon>
        <taxon>Fungi</taxon>
        <taxon>Dikarya</taxon>
        <taxon>Basidiomycota</taxon>
        <taxon>Agaricomycotina</taxon>
        <taxon>Agaricomycetes</taxon>
        <taxon>Auriculariales</taxon>
        <taxon>Exidiaceae</taxon>
        <taxon>Exidia</taxon>
    </lineage>
</organism>